<evidence type="ECO:0000256" key="1">
    <source>
        <dbReference type="ARBA" id="ARBA00006484"/>
    </source>
</evidence>
<dbReference type="PANTHER" id="PTHR43669:SF3">
    <property type="entry name" value="ALCOHOL DEHYDROGENASE, PUTATIVE (AFU_ORTHOLOGUE AFUA_3G03445)-RELATED"/>
    <property type="match status" value="1"/>
</dbReference>
<dbReference type="RefSeq" id="WP_379983559.1">
    <property type="nucleotide sequence ID" value="NZ_JADIKD010000012.1"/>
</dbReference>
<evidence type="ECO:0000313" key="3">
    <source>
        <dbReference type="EMBL" id="MFK2918823.1"/>
    </source>
</evidence>
<dbReference type="PRINTS" id="PR00081">
    <property type="entry name" value="GDHRDH"/>
</dbReference>
<keyword evidence="2" id="KW-0560">Oxidoreductase</keyword>
<organism evidence="3 4">
    <name type="scientific">Dyella koreensis</name>
    <dbReference type="NCBI Taxonomy" id="311235"/>
    <lineage>
        <taxon>Bacteria</taxon>
        <taxon>Pseudomonadati</taxon>
        <taxon>Pseudomonadota</taxon>
        <taxon>Gammaproteobacteria</taxon>
        <taxon>Lysobacterales</taxon>
        <taxon>Rhodanobacteraceae</taxon>
        <taxon>Dyella</taxon>
    </lineage>
</organism>
<dbReference type="SUPFAM" id="SSF51735">
    <property type="entry name" value="NAD(P)-binding Rossmann-fold domains"/>
    <property type="match status" value="1"/>
</dbReference>
<dbReference type="Pfam" id="PF00106">
    <property type="entry name" value="adh_short"/>
    <property type="match status" value="1"/>
</dbReference>
<evidence type="ECO:0000313" key="4">
    <source>
        <dbReference type="Proteomes" id="UP001620408"/>
    </source>
</evidence>
<comment type="caution">
    <text evidence="3">The sequence shown here is derived from an EMBL/GenBank/DDBJ whole genome shotgun (WGS) entry which is preliminary data.</text>
</comment>
<keyword evidence="4" id="KW-1185">Reference proteome</keyword>
<dbReference type="CDD" id="cd05233">
    <property type="entry name" value="SDR_c"/>
    <property type="match status" value="1"/>
</dbReference>
<dbReference type="Gene3D" id="3.40.50.720">
    <property type="entry name" value="NAD(P)-binding Rossmann-like Domain"/>
    <property type="match status" value="1"/>
</dbReference>
<dbReference type="PANTHER" id="PTHR43669">
    <property type="entry name" value="5-KETO-D-GLUCONATE 5-REDUCTASE"/>
    <property type="match status" value="1"/>
</dbReference>
<name>A0ABW8K7G1_9GAMM</name>
<comment type="similarity">
    <text evidence="1">Belongs to the short-chain dehydrogenases/reductases (SDR) family.</text>
</comment>
<dbReference type="Proteomes" id="UP001620408">
    <property type="component" value="Unassembled WGS sequence"/>
</dbReference>
<accession>A0ABW8K7G1</accession>
<reference evidence="3 4" key="1">
    <citation type="submission" date="2020-10" db="EMBL/GenBank/DDBJ databases">
        <title>Phylogeny of dyella-like bacteria.</title>
        <authorList>
            <person name="Fu J."/>
        </authorList>
    </citation>
    <scope>NUCLEOTIDE SEQUENCE [LARGE SCALE GENOMIC DNA]</scope>
    <source>
        <strain evidence="3 4">BB4</strain>
    </source>
</reference>
<proteinExistence type="inferred from homology"/>
<dbReference type="InterPro" id="IPR036291">
    <property type="entry name" value="NAD(P)-bd_dom_sf"/>
</dbReference>
<sequence length="250" mass="26514">MQDLKDQRVIVTGGSSGLGLGVVEALAAHGADITVVARDAARLAEVETRLGVNAAPGDATDRALAATLLREIRPNVLVLNAGTTPPMGPLHEQSWEGFSEPWNSDVKAGFHWIQEALRLPLERGSRVLVVSSGAAVNGSPMSGGYAGAKRMLWIMASYANGVSAELDLGIRFQAVVPRQMTAAGGVGRFASEYYSKRKGITQEQFLAGFGKPLSARDFGDYVVRILTEAQYNEMPALGIKADYGIEALGV</sequence>
<evidence type="ECO:0000256" key="2">
    <source>
        <dbReference type="ARBA" id="ARBA00023002"/>
    </source>
</evidence>
<protein>
    <submittedName>
        <fullName evidence="3">SDR family NAD(P)-dependent oxidoreductase</fullName>
    </submittedName>
</protein>
<gene>
    <name evidence="3" type="ORF">ISS97_16245</name>
</gene>
<dbReference type="EMBL" id="JADIKD010000012">
    <property type="protein sequence ID" value="MFK2918823.1"/>
    <property type="molecule type" value="Genomic_DNA"/>
</dbReference>
<dbReference type="InterPro" id="IPR002347">
    <property type="entry name" value="SDR_fam"/>
</dbReference>